<evidence type="ECO:0000259" key="4">
    <source>
        <dbReference type="PROSITE" id="PS50069"/>
    </source>
</evidence>
<evidence type="ECO:0000256" key="1">
    <source>
        <dbReference type="ARBA" id="ARBA00006019"/>
    </source>
</evidence>
<dbReference type="InterPro" id="IPR001373">
    <property type="entry name" value="Cullin_N"/>
</dbReference>
<dbReference type="InterPro" id="IPR019559">
    <property type="entry name" value="Cullin_neddylation_domain"/>
</dbReference>
<dbReference type="Pfam" id="PF26557">
    <property type="entry name" value="Cullin_AB"/>
    <property type="match status" value="1"/>
</dbReference>
<dbReference type="SUPFAM" id="SSF74788">
    <property type="entry name" value="Cullin repeat-like"/>
    <property type="match status" value="1"/>
</dbReference>
<dbReference type="InterPro" id="IPR036317">
    <property type="entry name" value="Cullin_homology_sf"/>
</dbReference>
<evidence type="ECO:0000313" key="5">
    <source>
        <dbReference type="EMBL" id="KAK7739403.1"/>
    </source>
</evidence>
<dbReference type="Proteomes" id="UP001430848">
    <property type="component" value="Unassembled WGS sequence"/>
</dbReference>
<dbReference type="InterPro" id="IPR045093">
    <property type="entry name" value="Cullin"/>
</dbReference>
<keyword evidence="6" id="KW-1185">Reference proteome</keyword>
<dbReference type="InterPro" id="IPR059120">
    <property type="entry name" value="Cullin-like_AB"/>
</dbReference>
<dbReference type="Pfam" id="PF00888">
    <property type="entry name" value="Cullin"/>
    <property type="match status" value="1"/>
</dbReference>
<evidence type="ECO:0000256" key="3">
    <source>
        <dbReference type="RuleBase" id="RU003829"/>
    </source>
</evidence>
<dbReference type="Pfam" id="PF10557">
    <property type="entry name" value="Cullin_Nedd8"/>
    <property type="match status" value="1"/>
</dbReference>
<accession>A0ABR1PL55</accession>
<proteinExistence type="inferred from homology"/>
<dbReference type="SMART" id="SM00182">
    <property type="entry name" value="CULLIN"/>
    <property type="match status" value="1"/>
</dbReference>
<dbReference type="InterPro" id="IPR036390">
    <property type="entry name" value="WH_DNA-bd_sf"/>
</dbReference>
<dbReference type="PROSITE" id="PS50069">
    <property type="entry name" value="CULLIN_2"/>
    <property type="match status" value="1"/>
</dbReference>
<dbReference type="EMBL" id="JAKNSF020000004">
    <property type="protein sequence ID" value="KAK7739403.1"/>
    <property type="molecule type" value="Genomic_DNA"/>
</dbReference>
<dbReference type="InterPro" id="IPR036388">
    <property type="entry name" value="WH-like_DNA-bd_sf"/>
</dbReference>
<name>A0ABR1PL55_DIAER</name>
<feature type="domain" description="Cullin family profile" evidence="4">
    <location>
        <begin position="464"/>
        <end position="718"/>
    </location>
</feature>
<dbReference type="InterPro" id="IPR016158">
    <property type="entry name" value="Cullin_homology"/>
</dbReference>
<comment type="similarity">
    <text evidence="1 2 3">Belongs to the cullin family.</text>
</comment>
<evidence type="ECO:0000313" key="6">
    <source>
        <dbReference type="Proteomes" id="UP001430848"/>
    </source>
</evidence>
<dbReference type="InterPro" id="IPR016159">
    <property type="entry name" value="Cullin_repeat-like_dom_sf"/>
</dbReference>
<dbReference type="SUPFAM" id="SSF46785">
    <property type="entry name" value="Winged helix' DNA-binding domain"/>
    <property type="match status" value="1"/>
</dbReference>
<gene>
    <name evidence="5" type="ORF">SLS63_001746</name>
</gene>
<dbReference type="Gene3D" id="1.10.10.10">
    <property type="entry name" value="Winged helix-like DNA-binding domain superfamily/Winged helix DNA-binding domain"/>
    <property type="match status" value="2"/>
</dbReference>
<reference evidence="5 6" key="1">
    <citation type="submission" date="2024-02" db="EMBL/GenBank/DDBJ databases">
        <title>De novo assembly and annotation of 12 fungi associated with fruit tree decline syndrome in Ontario, Canada.</title>
        <authorList>
            <person name="Sulman M."/>
            <person name="Ellouze W."/>
            <person name="Ilyukhin E."/>
        </authorList>
    </citation>
    <scope>NUCLEOTIDE SEQUENCE [LARGE SCALE GENOMIC DNA]</scope>
    <source>
        <strain evidence="5 6">M169</strain>
    </source>
</reference>
<dbReference type="SUPFAM" id="SSF75632">
    <property type="entry name" value="Cullin homology domain"/>
    <property type="match status" value="1"/>
</dbReference>
<dbReference type="SMART" id="SM00884">
    <property type="entry name" value="Cullin_Nedd8"/>
    <property type="match status" value="1"/>
</dbReference>
<organism evidence="5 6">
    <name type="scientific">Diaporthe eres</name>
    <name type="common">Phomopsis oblonga</name>
    <dbReference type="NCBI Taxonomy" id="83184"/>
    <lineage>
        <taxon>Eukaryota</taxon>
        <taxon>Fungi</taxon>
        <taxon>Dikarya</taxon>
        <taxon>Ascomycota</taxon>
        <taxon>Pezizomycotina</taxon>
        <taxon>Sordariomycetes</taxon>
        <taxon>Sordariomycetidae</taxon>
        <taxon>Diaporthales</taxon>
        <taxon>Diaporthaceae</taxon>
        <taxon>Diaporthe</taxon>
        <taxon>Diaporthe eres species complex</taxon>
    </lineage>
</organism>
<protein>
    <recommendedName>
        <fullName evidence="4">Cullin family profile domain-containing protein</fullName>
    </recommendedName>
</protein>
<sequence>MAFYVPYSRRGPHVTWQRVVMDFYVPYSRRANLFPAQPINSPRAGLSEEQEFEACWKMIYEALTDIHERNAGKLSFEQLYRASYKIVIKRRGQALFDKIGAFERQWFGEKVVPPIFDLMSSNMIRHALGDMPGTTDNERRELGEKFLKGMRDSWEQHMSAVAMISDVMMYLDRGQSHDTDRPQLYMTILGLYRDNILRRQFESIDGPLTDLINAVVLDLINMDRKGDIIDRNLVKRLLHMYEQLAETDDLVDDNRLYLTTFEPAYLRDSRRFYAQEVEQLLQEGDAGSWLRHTSRRLVEEEDRCKTTVSTMSIPKIVKVVDEELIASHLDRFLALEGSGLRAMIDNDRLEDLTLLYRLVDRVPNGIDKLKKILQARVVELGLEIEKALKDANFSAQQPGAEGEEAAKPLTGSARVTAAAVKWVDDVLRLKDKFDAFLHGCFGSDKILESALTKSFSEFINLFSRSSEFVSLFIDDNLKNGIRGKTEAEVDESMEKAIILVRFLQDRDMFQRYYQKHLARRLLHGKSESEDAEKQLISRMKQEIGSHFTQRFEGMFKDMDTSRDLTTGYRDYIRDLGDVDRKTVDLGINVLTSNHWPSEGMMQKSNDGRFIECNWPAEIQALQASFFKYYLTERNGRVLTWVGNLGTADIKCVFPKVPGKESGPLSKDRRYELTVSTHGMVVLLLFNDLAEGQSLTYEEIQAQTDIPPGDLNRALASLSLAPKSRVLLKEPMTKTIKPGDKFSYNSSFVSKQVKIRAPIVSAQSKVEGDEERKETEKKNDESRNHIVDAAVVRIMKYVSHSFGFIHTKLINPNRARRELAHNQLISEVVAVLTGRFKPDIPMVKKRIEDLIAREYLERADDTDATQQIYRYLA</sequence>
<dbReference type="Gene3D" id="1.20.1310.10">
    <property type="entry name" value="Cullin Repeats"/>
    <property type="match status" value="4"/>
</dbReference>
<dbReference type="PANTHER" id="PTHR11932">
    <property type="entry name" value="CULLIN"/>
    <property type="match status" value="1"/>
</dbReference>
<comment type="caution">
    <text evidence="5">The sequence shown here is derived from an EMBL/GenBank/DDBJ whole genome shotgun (WGS) entry which is preliminary data.</text>
</comment>
<evidence type="ECO:0000256" key="2">
    <source>
        <dbReference type="PROSITE-ProRule" id="PRU00330"/>
    </source>
</evidence>
<dbReference type="Gene3D" id="3.30.230.130">
    <property type="entry name" value="Cullin, Chain C, Domain 2"/>
    <property type="match status" value="1"/>
</dbReference>